<dbReference type="Gene3D" id="3.40.30.10">
    <property type="entry name" value="Glutaredoxin"/>
    <property type="match status" value="1"/>
</dbReference>
<feature type="domain" description="GST N-terminal" evidence="2">
    <location>
        <begin position="1"/>
        <end position="72"/>
    </location>
</feature>
<sequence>MAYPKPSSTGIEELELQYEIKNYKRNEERRAPEELRRVHPLGKAPVITDGTVMIAESGANVEYLITKYGVEKFTPSEAGKIDDLYLIDFNLVSHFAEGTFMAVFVNKITFTIIPQKAPILLHPLLKIIFGSLTKKLFDSDLNVNAELKRNSKWIAGGEGPTSADFTIGFPLEGSPFISLKILV</sequence>
<dbReference type="PROSITE" id="PS50404">
    <property type="entry name" value="GST_NTER"/>
    <property type="match status" value="1"/>
</dbReference>
<dbReference type="EMBL" id="KN837347">
    <property type="protein sequence ID" value="KIJ27102.1"/>
    <property type="molecule type" value="Genomic_DNA"/>
</dbReference>
<proteinExistence type="inferred from homology"/>
<dbReference type="Pfam" id="PF02798">
    <property type="entry name" value="GST_N"/>
    <property type="match status" value="1"/>
</dbReference>
<evidence type="ECO:0000313" key="3">
    <source>
        <dbReference type="EMBL" id="KIJ27102.1"/>
    </source>
</evidence>
<dbReference type="InterPro" id="IPR004045">
    <property type="entry name" value="Glutathione_S-Trfase_N"/>
</dbReference>
<dbReference type="HOGENOM" id="CLU_011226_15_1_1"/>
<keyword evidence="4" id="KW-1185">Reference proteome</keyword>
<dbReference type="PANTHER" id="PTHR44051:SF9">
    <property type="entry name" value="GLUTATHIONE S-TRANSFERASE 1"/>
    <property type="match status" value="1"/>
</dbReference>
<dbReference type="Proteomes" id="UP000054279">
    <property type="component" value="Unassembled WGS sequence"/>
</dbReference>
<evidence type="ECO:0000313" key="4">
    <source>
        <dbReference type="Proteomes" id="UP000054279"/>
    </source>
</evidence>
<evidence type="ECO:0000256" key="1">
    <source>
        <dbReference type="ARBA" id="ARBA00007409"/>
    </source>
</evidence>
<reference evidence="3 4" key="1">
    <citation type="submission" date="2014-06" db="EMBL/GenBank/DDBJ databases">
        <title>Evolutionary Origins and Diversification of the Mycorrhizal Mutualists.</title>
        <authorList>
            <consortium name="DOE Joint Genome Institute"/>
            <consortium name="Mycorrhizal Genomics Consortium"/>
            <person name="Kohler A."/>
            <person name="Kuo A."/>
            <person name="Nagy L.G."/>
            <person name="Floudas D."/>
            <person name="Copeland A."/>
            <person name="Barry K.W."/>
            <person name="Cichocki N."/>
            <person name="Veneault-Fourrey C."/>
            <person name="LaButti K."/>
            <person name="Lindquist E.A."/>
            <person name="Lipzen A."/>
            <person name="Lundell T."/>
            <person name="Morin E."/>
            <person name="Murat C."/>
            <person name="Riley R."/>
            <person name="Ohm R."/>
            <person name="Sun H."/>
            <person name="Tunlid A."/>
            <person name="Henrissat B."/>
            <person name="Grigoriev I.V."/>
            <person name="Hibbett D.S."/>
            <person name="Martin F."/>
        </authorList>
    </citation>
    <scope>NUCLEOTIDE SEQUENCE [LARGE SCALE GENOMIC DNA]</scope>
    <source>
        <strain evidence="3 4">SS14</strain>
    </source>
</reference>
<accession>A0A0C9UDA0</accession>
<dbReference type="AlphaFoldDB" id="A0A0C9UDA0"/>
<comment type="similarity">
    <text evidence="1">Belongs to the GST superfamily.</text>
</comment>
<dbReference type="SUPFAM" id="SSF52833">
    <property type="entry name" value="Thioredoxin-like"/>
    <property type="match status" value="1"/>
</dbReference>
<protein>
    <recommendedName>
        <fullName evidence="2">GST N-terminal domain-containing protein</fullName>
    </recommendedName>
</protein>
<organism evidence="3 4">
    <name type="scientific">Sphaerobolus stellatus (strain SS14)</name>
    <dbReference type="NCBI Taxonomy" id="990650"/>
    <lineage>
        <taxon>Eukaryota</taxon>
        <taxon>Fungi</taxon>
        <taxon>Dikarya</taxon>
        <taxon>Basidiomycota</taxon>
        <taxon>Agaricomycotina</taxon>
        <taxon>Agaricomycetes</taxon>
        <taxon>Phallomycetidae</taxon>
        <taxon>Geastrales</taxon>
        <taxon>Sphaerobolaceae</taxon>
        <taxon>Sphaerobolus</taxon>
    </lineage>
</organism>
<dbReference type="InterPro" id="IPR036249">
    <property type="entry name" value="Thioredoxin-like_sf"/>
</dbReference>
<gene>
    <name evidence="3" type="ORF">M422DRAFT_55227</name>
</gene>
<dbReference type="OrthoDB" id="2098326at2759"/>
<dbReference type="PANTHER" id="PTHR44051">
    <property type="entry name" value="GLUTATHIONE S-TRANSFERASE-RELATED"/>
    <property type="match status" value="1"/>
</dbReference>
<evidence type="ECO:0000259" key="2">
    <source>
        <dbReference type="PROSITE" id="PS50404"/>
    </source>
</evidence>
<dbReference type="CDD" id="cd03046">
    <property type="entry name" value="GST_N_GTT1_like"/>
    <property type="match status" value="1"/>
</dbReference>
<name>A0A0C9UDA0_SPHS4</name>